<gene>
    <name evidence="2" type="ORF">MIND_00808500</name>
</gene>
<dbReference type="RefSeq" id="XP_037218002.1">
    <property type="nucleotide sequence ID" value="XM_037364760.1"/>
</dbReference>
<sequence>MAPHDTSMDSPPSPRQKLASLRLEADQLQARLAAIAAEESALIAAVLSAVIEGLPSEMLAEIFVWYSRIADCGPPVLLALVCRRWRDVVFNTPMLWTRIDFGERGNTKTAIQNRLHRSGSTALDVRFAGIQEWPSAAADNENDGFEALVDQSHRWHSCVVDYREGNHHVFARSKPLALVSLEKLVINALEWNELYDLNPESSRRITAFRNAPILRNLTLWQLPKAQLDLPWTQITELELLGYWPKDMLTLLCATTRLAVLTYAPLSWVGTDNETRPDSSMIVLPHLHTLWLVADDETSLLPSLTLPSLRYIALQASEVGIARLQDLAERSGFRTNGTFRELNITTTLANLCLLLPHLQRSLEILRLSYLKCTSAQLDAFFREMKTDNGILPALTTLRLYSLSKTVDIRLGTVLQLLRARSGTDGAAALKVFTVEYDESRADAEEAAGVAWDAQYNLQAIEKLCVETGVRFAMTNAELPN</sequence>
<comment type="caution">
    <text evidence="2">The sequence shown here is derived from an EMBL/GenBank/DDBJ whole genome shotgun (WGS) entry which is preliminary data.</text>
</comment>
<dbReference type="Gene3D" id="1.20.1280.50">
    <property type="match status" value="1"/>
</dbReference>
<accession>A0A8H6W451</accession>
<dbReference type="Pfam" id="PF12937">
    <property type="entry name" value="F-box-like"/>
    <property type="match status" value="1"/>
</dbReference>
<dbReference type="InterPro" id="IPR036047">
    <property type="entry name" value="F-box-like_dom_sf"/>
</dbReference>
<reference evidence="2" key="1">
    <citation type="submission" date="2020-05" db="EMBL/GenBank/DDBJ databases">
        <title>Mycena genomes resolve the evolution of fungal bioluminescence.</title>
        <authorList>
            <person name="Tsai I.J."/>
        </authorList>
    </citation>
    <scope>NUCLEOTIDE SEQUENCE</scope>
    <source>
        <strain evidence="2">171206Taipei</strain>
    </source>
</reference>
<feature type="domain" description="F-box" evidence="1">
    <location>
        <begin position="48"/>
        <end position="99"/>
    </location>
</feature>
<evidence type="ECO:0000313" key="3">
    <source>
        <dbReference type="Proteomes" id="UP000636479"/>
    </source>
</evidence>
<evidence type="ECO:0000313" key="2">
    <source>
        <dbReference type="EMBL" id="KAF7298614.1"/>
    </source>
</evidence>
<dbReference type="OrthoDB" id="2269034at2759"/>
<name>A0A8H6W451_9AGAR</name>
<dbReference type="SUPFAM" id="SSF81383">
    <property type="entry name" value="F-box domain"/>
    <property type="match status" value="1"/>
</dbReference>
<dbReference type="InterPro" id="IPR001810">
    <property type="entry name" value="F-box_dom"/>
</dbReference>
<dbReference type="GeneID" id="59347276"/>
<dbReference type="EMBL" id="JACAZF010000007">
    <property type="protein sequence ID" value="KAF7298614.1"/>
    <property type="molecule type" value="Genomic_DNA"/>
</dbReference>
<keyword evidence="3" id="KW-1185">Reference proteome</keyword>
<dbReference type="Proteomes" id="UP000636479">
    <property type="component" value="Unassembled WGS sequence"/>
</dbReference>
<dbReference type="AlphaFoldDB" id="A0A8H6W451"/>
<evidence type="ECO:0000259" key="1">
    <source>
        <dbReference type="PROSITE" id="PS50181"/>
    </source>
</evidence>
<protein>
    <submittedName>
        <fullName evidence="2">F-box domain-containing protein</fullName>
    </submittedName>
</protein>
<proteinExistence type="predicted"/>
<organism evidence="2 3">
    <name type="scientific">Mycena indigotica</name>
    <dbReference type="NCBI Taxonomy" id="2126181"/>
    <lineage>
        <taxon>Eukaryota</taxon>
        <taxon>Fungi</taxon>
        <taxon>Dikarya</taxon>
        <taxon>Basidiomycota</taxon>
        <taxon>Agaricomycotina</taxon>
        <taxon>Agaricomycetes</taxon>
        <taxon>Agaricomycetidae</taxon>
        <taxon>Agaricales</taxon>
        <taxon>Marasmiineae</taxon>
        <taxon>Mycenaceae</taxon>
        <taxon>Mycena</taxon>
    </lineage>
</organism>
<dbReference type="PROSITE" id="PS50181">
    <property type="entry name" value="FBOX"/>
    <property type="match status" value="1"/>
</dbReference>